<dbReference type="EMBL" id="RWJF01000001">
    <property type="protein sequence ID" value="RST31200.1"/>
    <property type="molecule type" value="Genomic_DNA"/>
</dbReference>
<dbReference type="Gene3D" id="3.30.10.10">
    <property type="entry name" value="Trypsin Inhibitor V, subunit A"/>
    <property type="match status" value="1"/>
</dbReference>
<organism evidence="1 2">
    <name type="scientific">Sphingomonas ginkgonis</name>
    <dbReference type="NCBI Taxonomy" id="2315330"/>
    <lineage>
        <taxon>Bacteria</taxon>
        <taxon>Pseudomonadati</taxon>
        <taxon>Pseudomonadota</taxon>
        <taxon>Alphaproteobacteria</taxon>
        <taxon>Sphingomonadales</taxon>
        <taxon>Sphingomonadaceae</taxon>
        <taxon>Sphingomonas</taxon>
    </lineage>
</organism>
<gene>
    <name evidence="1" type="ORF">HMF7854_10400</name>
</gene>
<accession>A0A429VB50</accession>
<evidence type="ECO:0008006" key="3">
    <source>
        <dbReference type="Google" id="ProtNLM"/>
    </source>
</evidence>
<sequence>MSMRKAGWSAPLLLAACAAQQPEPVVHGVTPGHRCTTDATQAFVGQPGTAETEAAIRKASNAAVLRWAPPGVMLTMDYREDRVTVRLGPDNRVTAINCG</sequence>
<reference evidence="1 2" key="1">
    <citation type="submission" date="2018-12" db="EMBL/GenBank/DDBJ databases">
        <title>Sphingomonas sp. HMF7854 Genome sequencing and assembly.</title>
        <authorList>
            <person name="Cha I."/>
            <person name="Kang H."/>
            <person name="Kim H."/>
            <person name="Kang J."/>
            <person name="Joh K."/>
        </authorList>
    </citation>
    <scope>NUCLEOTIDE SEQUENCE [LARGE SCALE GENOMIC DNA]</scope>
    <source>
        <strain evidence="1 2">HMF7854</strain>
    </source>
</reference>
<protein>
    <recommendedName>
        <fullName evidence="3">Peptidase inhibitor I78</fullName>
    </recommendedName>
</protein>
<evidence type="ECO:0000313" key="2">
    <source>
        <dbReference type="Proteomes" id="UP000274661"/>
    </source>
</evidence>
<dbReference type="Proteomes" id="UP000274661">
    <property type="component" value="Unassembled WGS sequence"/>
</dbReference>
<proteinExistence type="predicted"/>
<dbReference type="InterPro" id="IPR021719">
    <property type="entry name" value="Prot_inh_I78"/>
</dbReference>
<keyword evidence="2" id="KW-1185">Reference proteome</keyword>
<dbReference type="AlphaFoldDB" id="A0A429VB50"/>
<dbReference type="PROSITE" id="PS51257">
    <property type="entry name" value="PROKAR_LIPOPROTEIN"/>
    <property type="match status" value="1"/>
</dbReference>
<comment type="caution">
    <text evidence="1">The sequence shown here is derived from an EMBL/GenBank/DDBJ whole genome shotgun (WGS) entry which is preliminary data.</text>
</comment>
<dbReference type="Pfam" id="PF11720">
    <property type="entry name" value="Inhibitor_I78"/>
    <property type="match status" value="1"/>
</dbReference>
<evidence type="ECO:0000313" key="1">
    <source>
        <dbReference type="EMBL" id="RST31200.1"/>
    </source>
</evidence>
<dbReference type="OrthoDB" id="8724542at2"/>
<name>A0A429VB50_9SPHN</name>